<keyword evidence="3" id="KW-1185">Reference proteome</keyword>
<feature type="compositionally biased region" description="Low complexity" evidence="1">
    <location>
        <begin position="7"/>
        <end position="27"/>
    </location>
</feature>
<reference evidence="2 3" key="1">
    <citation type="journal article" date="2023" name="Plants (Basel)">
        <title>Bridging the Gap: Combining Genomics and Transcriptomics Approaches to Understand Stylosanthes scabra, an Orphan Legume from the Brazilian Caatinga.</title>
        <authorList>
            <person name="Ferreira-Neto J.R.C."/>
            <person name="da Silva M.D."/>
            <person name="Binneck E."/>
            <person name="de Melo N.F."/>
            <person name="da Silva R.H."/>
            <person name="de Melo A.L.T.M."/>
            <person name="Pandolfi V."/>
            <person name="Bustamante F.O."/>
            <person name="Brasileiro-Vidal A.C."/>
            <person name="Benko-Iseppon A.M."/>
        </authorList>
    </citation>
    <scope>NUCLEOTIDE SEQUENCE [LARGE SCALE GENOMIC DNA]</scope>
    <source>
        <tissue evidence="2">Leaves</tissue>
    </source>
</reference>
<sequence length="110" mass="11636">MRPIVPFSPRLAASPSSSTSSGSPGARALTSYALTTDGSGPRPCVPYSAYPYVRCAALSQLIPSLYTKWGVLERHSTLGNAMMGVRNAIVGVRNAIVGVRNADGRFPRRA</sequence>
<evidence type="ECO:0000256" key="1">
    <source>
        <dbReference type="SAM" id="MobiDB-lite"/>
    </source>
</evidence>
<name>A0ABU6TWR8_9FABA</name>
<gene>
    <name evidence="2" type="ORF">PIB30_096087</name>
</gene>
<organism evidence="2 3">
    <name type="scientific">Stylosanthes scabra</name>
    <dbReference type="NCBI Taxonomy" id="79078"/>
    <lineage>
        <taxon>Eukaryota</taxon>
        <taxon>Viridiplantae</taxon>
        <taxon>Streptophyta</taxon>
        <taxon>Embryophyta</taxon>
        <taxon>Tracheophyta</taxon>
        <taxon>Spermatophyta</taxon>
        <taxon>Magnoliopsida</taxon>
        <taxon>eudicotyledons</taxon>
        <taxon>Gunneridae</taxon>
        <taxon>Pentapetalae</taxon>
        <taxon>rosids</taxon>
        <taxon>fabids</taxon>
        <taxon>Fabales</taxon>
        <taxon>Fabaceae</taxon>
        <taxon>Papilionoideae</taxon>
        <taxon>50 kb inversion clade</taxon>
        <taxon>dalbergioids sensu lato</taxon>
        <taxon>Dalbergieae</taxon>
        <taxon>Pterocarpus clade</taxon>
        <taxon>Stylosanthes</taxon>
    </lineage>
</organism>
<dbReference type="EMBL" id="JASCZI010092867">
    <property type="protein sequence ID" value="MED6152860.1"/>
    <property type="molecule type" value="Genomic_DNA"/>
</dbReference>
<accession>A0ABU6TWR8</accession>
<protein>
    <submittedName>
        <fullName evidence="2">Uncharacterized protein</fullName>
    </submittedName>
</protein>
<comment type="caution">
    <text evidence="2">The sequence shown here is derived from an EMBL/GenBank/DDBJ whole genome shotgun (WGS) entry which is preliminary data.</text>
</comment>
<evidence type="ECO:0000313" key="2">
    <source>
        <dbReference type="EMBL" id="MED6152860.1"/>
    </source>
</evidence>
<evidence type="ECO:0000313" key="3">
    <source>
        <dbReference type="Proteomes" id="UP001341840"/>
    </source>
</evidence>
<feature type="region of interest" description="Disordered" evidence="1">
    <location>
        <begin position="1"/>
        <end position="27"/>
    </location>
</feature>
<proteinExistence type="predicted"/>
<dbReference type="Proteomes" id="UP001341840">
    <property type="component" value="Unassembled WGS sequence"/>
</dbReference>